<sequence>MDTQQVTAILGSDFGLRPRKVAAQPPDPEAAMPHPNRLKPQAKPKANPKPKAEPKGRRASITKARDRLKLRPLRPLAPKPLPAVEEPSPVSNSPRLTADIRRALLPLSSSRNKNASHDSNVGDTDDTETGDTDIEILVQKKAPKSYQPLTDAELAAVLAKLPNPPFWNPAPLTQYVRTYRGHRSNNEPEVIPGYGTPYDRDATESPSPTDAAARELRDHFKEGQDYLQAATTLVNMSQDSSGFDSRRYQAAEALLLLKESSPPVPETLHVDIGNQAHSITRLPTPSMFLHALQEARCRMSPYVCKSWSKLDQLIGVNTKHSVPGALDVICTIDSIREEIDMYLQTFKRLHAAAMQGTMTAQLRQDALEALTALLGVDPIPANVISAAQIALWMQTRLNPVPPNMPSIMYSFAYGNGEHTSCVLWAVENLVSGPWGMMQYAEISEIGAALGNEVEKFYAAHSTSGARQEEGSCNVKIWKDESC</sequence>
<feature type="compositionally biased region" description="Polar residues" evidence="1">
    <location>
        <begin position="107"/>
        <end position="121"/>
    </location>
</feature>
<name>A0A084R1N7_STAC4</name>
<reference evidence="2 3" key="1">
    <citation type="journal article" date="2014" name="BMC Genomics">
        <title>Comparative genome sequencing reveals chemotype-specific gene clusters in the toxigenic black mold Stachybotrys.</title>
        <authorList>
            <person name="Semeiks J."/>
            <person name="Borek D."/>
            <person name="Otwinowski Z."/>
            <person name="Grishin N.V."/>
        </authorList>
    </citation>
    <scope>NUCLEOTIDE SEQUENCE [LARGE SCALE GENOMIC DNA]</scope>
    <source>
        <strain evidence="2 3">IBT 40285</strain>
    </source>
</reference>
<dbReference type="InParanoid" id="A0A084R1N7"/>
<dbReference type="AlphaFoldDB" id="A0A084R1N7"/>
<feature type="region of interest" description="Disordered" evidence="1">
    <location>
        <begin position="1"/>
        <end position="130"/>
    </location>
</feature>
<proteinExistence type="predicted"/>
<dbReference type="OrthoDB" id="10341997at2759"/>
<protein>
    <submittedName>
        <fullName evidence="2">Uncharacterized protein</fullName>
    </submittedName>
</protein>
<evidence type="ECO:0000256" key="1">
    <source>
        <dbReference type="SAM" id="MobiDB-lite"/>
    </source>
</evidence>
<evidence type="ECO:0000313" key="3">
    <source>
        <dbReference type="Proteomes" id="UP000028524"/>
    </source>
</evidence>
<gene>
    <name evidence="2" type="ORF">S40285_10090</name>
</gene>
<accession>A0A084R1N7</accession>
<feature type="compositionally biased region" description="Basic residues" evidence="1">
    <location>
        <begin position="36"/>
        <end position="48"/>
    </location>
</feature>
<feature type="region of interest" description="Disordered" evidence="1">
    <location>
        <begin position="183"/>
        <end position="211"/>
    </location>
</feature>
<keyword evidence="3" id="KW-1185">Reference proteome</keyword>
<dbReference type="EMBL" id="KL659308">
    <property type="protein sequence ID" value="KFA70122.1"/>
    <property type="molecule type" value="Genomic_DNA"/>
</dbReference>
<evidence type="ECO:0000313" key="2">
    <source>
        <dbReference type="EMBL" id="KFA70122.1"/>
    </source>
</evidence>
<dbReference type="HOGENOM" id="CLU_588171_0_0_1"/>
<dbReference type="Proteomes" id="UP000028524">
    <property type="component" value="Unassembled WGS sequence"/>
</dbReference>
<organism evidence="2 3">
    <name type="scientific">Stachybotrys chlorohalonatus (strain IBT 40285)</name>
    <dbReference type="NCBI Taxonomy" id="1283841"/>
    <lineage>
        <taxon>Eukaryota</taxon>
        <taxon>Fungi</taxon>
        <taxon>Dikarya</taxon>
        <taxon>Ascomycota</taxon>
        <taxon>Pezizomycotina</taxon>
        <taxon>Sordariomycetes</taxon>
        <taxon>Hypocreomycetidae</taxon>
        <taxon>Hypocreales</taxon>
        <taxon>Stachybotryaceae</taxon>
        <taxon>Stachybotrys</taxon>
    </lineage>
</organism>